<dbReference type="AlphaFoldDB" id="D6WPM2"/>
<dbReference type="InParanoid" id="D6WPM2"/>
<evidence type="ECO:0000313" key="3">
    <source>
        <dbReference type="EMBL" id="EFA06203.2"/>
    </source>
</evidence>
<keyword evidence="2" id="KW-0560">Oxidoreductase</keyword>
<dbReference type="Gene3D" id="3.30.1370.60">
    <property type="entry name" value="Hypothetical oxidoreductase yiak, domain 2"/>
    <property type="match status" value="1"/>
</dbReference>
<evidence type="ECO:0000256" key="2">
    <source>
        <dbReference type="ARBA" id="ARBA00023002"/>
    </source>
</evidence>
<dbReference type="PANTHER" id="PTHR11091">
    <property type="entry name" value="OXIDOREDUCTASE-RELATED"/>
    <property type="match status" value="1"/>
</dbReference>
<dbReference type="InterPro" id="IPR043144">
    <property type="entry name" value="Mal/L-sulf/L-lact_DH-like_ah"/>
</dbReference>
<dbReference type="STRING" id="7070.D6WPM2"/>
<evidence type="ECO:0000256" key="1">
    <source>
        <dbReference type="ARBA" id="ARBA00006056"/>
    </source>
</evidence>
<dbReference type="GO" id="GO:0016491">
    <property type="term" value="F:oxidoreductase activity"/>
    <property type="evidence" value="ECO:0007669"/>
    <property type="project" value="UniProtKB-KW"/>
</dbReference>
<reference evidence="3 4" key="1">
    <citation type="journal article" date="2008" name="Nature">
        <title>The genome of the model beetle and pest Tribolium castaneum.</title>
        <authorList>
            <consortium name="Tribolium Genome Sequencing Consortium"/>
            <person name="Richards S."/>
            <person name="Gibbs R.A."/>
            <person name="Weinstock G.M."/>
            <person name="Brown S.J."/>
            <person name="Denell R."/>
            <person name="Beeman R.W."/>
            <person name="Gibbs R."/>
            <person name="Beeman R.W."/>
            <person name="Brown S.J."/>
            <person name="Bucher G."/>
            <person name="Friedrich M."/>
            <person name="Grimmelikhuijzen C.J."/>
            <person name="Klingler M."/>
            <person name="Lorenzen M."/>
            <person name="Richards S."/>
            <person name="Roth S."/>
            <person name="Schroder R."/>
            <person name="Tautz D."/>
            <person name="Zdobnov E.M."/>
            <person name="Muzny D."/>
            <person name="Gibbs R.A."/>
            <person name="Weinstock G.M."/>
            <person name="Attaway T."/>
            <person name="Bell S."/>
            <person name="Buhay C.J."/>
            <person name="Chandrabose M.N."/>
            <person name="Chavez D."/>
            <person name="Clerk-Blankenburg K.P."/>
            <person name="Cree A."/>
            <person name="Dao M."/>
            <person name="Davis C."/>
            <person name="Chacko J."/>
            <person name="Dinh H."/>
            <person name="Dugan-Rocha S."/>
            <person name="Fowler G."/>
            <person name="Garner T.T."/>
            <person name="Garnes J."/>
            <person name="Gnirke A."/>
            <person name="Hawes A."/>
            <person name="Hernandez J."/>
            <person name="Hines S."/>
            <person name="Holder M."/>
            <person name="Hume J."/>
            <person name="Jhangiani S.N."/>
            <person name="Joshi V."/>
            <person name="Khan Z.M."/>
            <person name="Jackson L."/>
            <person name="Kovar C."/>
            <person name="Kowis A."/>
            <person name="Lee S."/>
            <person name="Lewis L.R."/>
            <person name="Margolis J."/>
            <person name="Morgan M."/>
            <person name="Nazareth L.V."/>
            <person name="Nguyen N."/>
            <person name="Okwuonu G."/>
            <person name="Parker D."/>
            <person name="Richards S."/>
            <person name="Ruiz S.J."/>
            <person name="Santibanez J."/>
            <person name="Savard J."/>
            <person name="Scherer S.E."/>
            <person name="Schneider B."/>
            <person name="Sodergren E."/>
            <person name="Tautz D."/>
            <person name="Vattahil S."/>
            <person name="Villasana D."/>
            <person name="White C.S."/>
            <person name="Wright R."/>
            <person name="Park Y."/>
            <person name="Beeman R.W."/>
            <person name="Lord J."/>
            <person name="Oppert B."/>
            <person name="Lorenzen M."/>
            <person name="Brown S."/>
            <person name="Wang L."/>
            <person name="Savard J."/>
            <person name="Tautz D."/>
            <person name="Richards S."/>
            <person name="Weinstock G."/>
            <person name="Gibbs R.A."/>
            <person name="Liu Y."/>
            <person name="Worley K."/>
            <person name="Weinstock G."/>
            <person name="Elsik C.G."/>
            <person name="Reese J.T."/>
            <person name="Elhaik E."/>
            <person name="Landan G."/>
            <person name="Graur D."/>
            <person name="Arensburger P."/>
            <person name="Atkinson P."/>
            <person name="Beeman R.W."/>
            <person name="Beidler J."/>
            <person name="Brown S.J."/>
            <person name="Demuth J.P."/>
            <person name="Drury D.W."/>
            <person name="Du Y.Z."/>
            <person name="Fujiwara H."/>
            <person name="Lorenzen M."/>
            <person name="Maselli V."/>
            <person name="Osanai M."/>
            <person name="Park Y."/>
            <person name="Robertson H.M."/>
            <person name="Tu Z."/>
            <person name="Wang J.J."/>
            <person name="Wang S."/>
            <person name="Richards S."/>
            <person name="Song H."/>
            <person name="Zhang L."/>
            <person name="Sodergren E."/>
            <person name="Werner D."/>
            <person name="Stanke M."/>
            <person name="Morgenstern B."/>
            <person name="Solovyev V."/>
            <person name="Kosarev P."/>
            <person name="Brown G."/>
            <person name="Chen H.C."/>
            <person name="Ermolaeva O."/>
            <person name="Hlavina W."/>
            <person name="Kapustin Y."/>
            <person name="Kiryutin B."/>
            <person name="Kitts P."/>
            <person name="Maglott D."/>
            <person name="Pruitt K."/>
            <person name="Sapojnikov V."/>
            <person name="Souvorov A."/>
            <person name="Mackey A.J."/>
            <person name="Waterhouse R.M."/>
            <person name="Wyder S."/>
            <person name="Zdobnov E.M."/>
            <person name="Zdobnov E.M."/>
            <person name="Wyder S."/>
            <person name="Kriventseva E.V."/>
            <person name="Kadowaki T."/>
            <person name="Bork P."/>
            <person name="Aranda M."/>
            <person name="Bao R."/>
            <person name="Beermann A."/>
            <person name="Berns N."/>
            <person name="Bolognesi R."/>
            <person name="Bonneton F."/>
            <person name="Bopp D."/>
            <person name="Brown S.J."/>
            <person name="Bucher G."/>
            <person name="Butts T."/>
            <person name="Chaumot A."/>
            <person name="Denell R.E."/>
            <person name="Ferrier D.E."/>
            <person name="Friedrich M."/>
            <person name="Gordon C.M."/>
            <person name="Jindra M."/>
            <person name="Klingler M."/>
            <person name="Lan Q."/>
            <person name="Lattorff H.M."/>
            <person name="Laudet V."/>
            <person name="von Levetsow C."/>
            <person name="Liu Z."/>
            <person name="Lutz R."/>
            <person name="Lynch J.A."/>
            <person name="da Fonseca R.N."/>
            <person name="Posnien N."/>
            <person name="Reuter R."/>
            <person name="Roth S."/>
            <person name="Savard J."/>
            <person name="Schinko J.B."/>
            <person name="Schmitt C."/>
            <person name="Schoppmeier M."/>
            <person name="Schroder R."/>
            <person name="Shippy T.D."/>
            <person name="Simonnet F."/>
            <person name="Marques-Souza H."/>
            <person name="Tautz D."/>
            <person name="Tomoyasu Y."/>
            <person name="Trauner J."/>
            <person name="Van der Zee M."/>
            <person name="Vervoort M."/>
            <person name="Wittkopp N."/>
            <person name="Wimmer E.A."/>
            <person name="Yang X."/>
            <person name="Jones A.K."/>
            <person name="Sattelle D.B."/>
            <person name="Ebert P.R."/>
            <person name="Nelson D."/>
            <person name="Scott J.G."/>
            <person name="Beeman R.W."/>
            <person name="Muthukrishnan S."/>
            <person name="Kramer K.J."/>
            <person name="Arakane Y."/>
            <person name="Beeman R.W."/>
            <person name="Zhu Q."/>
            <person name="Hogenkamp D."/>
            <person name="Dixit R."/>
            <person name="Oppert B."/>
            <person name="Jiang H."/>
            <person name="Zou Z."/>
            <person name="Marshall J."/>
            <person name="Elpidina E."/>
            <person name="Vinokurov K."/>
            <person name="Oppert C."/>
            <person name="Zou Z."/>
            <person name="Evans J."/>
            <person name="Lu Z."/>
            <person name="Zhao P."/>
            <person name="Sumathipala N."/>
            <person name="Altincicek B."/>
            <person name="Vilcinskas A."/>
            <person name="Williams M."/>
            <person name="Hultmark D."/>
            <person name="Hetru C."/>
            <person name="Jiang H."/>
            <person name="Grimmelikhuijzen C.J."/>
            <person name="Hauser F."/>
            <person name="Cazzamali G."/>
            <person name="Williamson M."/>
            <person name="Park Y."/>
            <person name="Li B."/>
            <person name="Tanaka Y."/>
            <person name="Predel R."/>
            <person name="Neupert S."/>
            <person name="Schachtner J."/>
            <person name="Verleyen P."/>
            <person name="Raible F."/>
            <person name="Bork P."/>
            <person name="Friedrich M."/>
            <person name="Walden K.K."/>
            <person name="Robertson H.M."/>
            <person name="Angeli S."/>
            <person name="Foret S."/>
            <person name="Bucher G."/>
            <person name="Schuetz S."/>
            <person name="Maleszka R."/>
            <person name="Wimmer E.A."/>
            <person name="Beeman R.W."/>
            <person name="Lorenzen M."/>
            <person name="Tomoyasu Y."/>
            <person name="Miller S.C."/>
            <person name="Grossmann D."/>
            <person name="Bucher G."/>
        </authorList>
    </citation>
    <scope>NUCLEOTIDE SEQUENCE [LARGE SCALE GENOMIC DNA]</scope>
    <source>
        <strain evidence="3 4">Georgia GA2</strain>
    </source>
</reference>
<gene>
    <name evidence="3" type="primary">AUGUSTUS-3.0.2_09052</name>
    <name evidence="3" type="ORF">TcasGA2_TC009052</name>
</gene>
<proteinExistence type="inferred from homology"/>
<dbReference type="KEGG" id="tca:655785"/>
<evidence type="ECO:0000313" key="4">
    <source>
        <dbReference type="Proteomes" id="UP000007266"/>
    </source>
</evidence>
<dbReference type="OrthoDB" id="7881616at2759"/>
<dbReference type="InterPro" id="IPR003767">
    <property type="entry name" value="Malate/L-lactate_DH-like"/>
</dbReference>
<dbReference type="eggNOG" id="ENOG502QRW5">
    <property type="taxonomic scope" value="Eukaryota"/>
</dbReference>
<protein>
    <submittedName>
        <fullName evidence="3">Malate dehydrogenase-like Protein</fullName>
    </submittedName>
</protein>
<name>D6WPM2_TRICA</name>
<organism evidence="3 4">
    <name type="scientific">Tribolium castaneum</name>
    <name type="common">Red flour beetle</name>
    <dbReference type="NCBI Taxonomy" id="7070"/>
    <lineage>
        <taxon>Eukaryota</taxon>
        <taxon>Metazoa</taxon>
        <taxon>Ecdysozoa</taxon>
        <taxon>Arthropoda</taxon>
        <taxon>Hexapoda</taxon>
        <taxon>Insecta</taxon>
        <taxon>Pterygota</taxon>
        <taxon>Neoptera</taxon>
        <taxon>Endopterygota</taxon>
        <taxon>Coleoptera</taxon>
        <taxon>Polyphaga</taxon>
        <taxon>Cucujiformia</taxon>
        <taxon>Tenebrionidae</taxon>
        <taxon>Tenebrionidae incertae sedis</taxon>
        <taxon>Tribolium</taxon>
    </lineage>
</organism>
<dbReference type="InterPro" id="IPR036111">
    <property type="entry name" value="Mal/L-sulfo/L-lacto_DH-like_sf"/>
</dbReference>
<dbReference type="InterPro" id="IPR043143">
    <property type="entry name" value="Mal/L-sulf/L-lact_DH-like_NADP"/>
</dbReference>
<dbReference type="SUPFAM" id="SSF89733">
    <property type="entry name" value="L-sulfolactate dehydrogenase-like"/>
    <property type="match status" value="1"/>
</dbReference>
<dbReference type="PANTHER" id="PTHR11091:SF0">
    <property type="entry name" value="MALATE DEHYDROGENASE"/>
    <property type="match status" value="1"/>
</dbReference>
<dbReference type="EMBL" id="KQ971354">
    <property type="protein sequence ID" value="EFA06203.2"/>
    <property type="molecule type" value="Genomic_DNA"/>
</dbReference>
<dbReference type="OMA" id="TNTEPAM"/>
<dbReference type="HOGENOM" id="CLU_040452_3_0_1"/>
<accession>D6WPM2</accession>
<dbReference type="Gene3D" id="1.10.1530.10">
    <property type="match status" value="1"/>
</dbReference>
<dbReference type="Pfam" id="PF02615">
    <property type="entry name" value="Ldh_2"/>
    <property type="match status" value="1"/>
</dbReference>
<sequence length="391" mass="41680">MTSIARSVSLFKRFQIARDVQLISIIRKMSTKILDIDTPIVPLTDAHRFISDCMVAVGTPKKYADILADNLTAADYRGHYSHGMNRLDMYVRDVQGGLCDCKATPSVIKETPATAWVTGNNGLGAVVGEFCMELAIKKAKSVGIGMVVAKESNHYGIAGKYSLQAIDQGVLGMSFTNTSPLMAPTRAKGSALGTNPLSLGAPAAGGDSFVLDMATTAVAVGKIEFQKRKGQPIPEGWAQDAHGKITTDPSVAYDAKRLMPLGGSEINSGYKGYGLAALVEIFCGMLGGSAYGPNIRKWGDSSKKADLGQCFIAIDPECFAPGFQGRLGDLLCTLRSMQPADPAKPVLVAGDPERLHMEDADRAGGVRYVEDQLNTCRELAKKLHVKPLVPA</sequence>
<dbReference type="Proteomes" id="UP000007266">
    <property type="component" value="Linkage group 7"/>
</dbReference>
<reference evidence="3 4" key="2">
    <citation type="journal article" date="2010" name="Nucleic Acids Res.">
        <title>BeetleBase in 2010: revisions to provide comprehensive genomic information for Tribolium castaneum.</title>
        <authorList>
            <person name="Kim H.S."/>
            <person name="Murphy T."/>
            <person name="Xia J."/>
            <person name="Caragea D."/>
            <person name="Park Y."/>
            <person name="Beeman R.W."/>
            <person name="Lorenzen M.D."/>
            <person name="Butcher S."/>
            <person name="Manak J.R."/>
            <person name="Brown S.J."/>
        </authorList>
    </citation>
    <scope>GENOME REANNOTATION</scope>
    <source>
        <strain evidence="3 4">Georgia GA2</strain>
    </source>
</reference>
<comment type="similarity">
    <text evidence="1">Belongs to the LDH2/MDH2 oxidoreductase family.</text>
</comment>
<keyword evidence="4" id="KW-1185">Reference proteome</keyword>